<dbReference type="InterPro" id="IPR038765">
    <property type="entry name" value="Papain-like_cys_pep_sf"/>
</dbReference>
<feature type="signal peptide" evidence="3">
    <location>
        <begin position="1"/>
        <end position="22"/>
    </location>
</feature>
<dbReference type="PROSITE" id="PS00639">
    <property type="entry name" value="THIOL_PROTEASE_HIS"/>
    <property type="match status" value="1"/>
</dbReference>
<dbReference type="SMART" id="SM00645">
    <property type="entry name" value="Pept_C1"/>
    <property type="match status" value="1"/>
</dbReference>
<evidence type="ECO:0000259" key="4">
    <source>
        <dbReference type="PROSITE" id="PS50958"/>
    </source>
</evidence>
<dbReference type="InterPro" id="IPR013128">
    <property type="entry name" value="Peptidase_C1A"/>
</dbReference>
<keyword evidence="3" id="KW-0732">Signal</keyword>
<dbReference type="Gene3D" id="3.90.70.10">
    <property type="entry name" value="Cysteine proteinases"/>
    <property type="match status" value="1"/>
</dbReference>
<keyword evidence="2" id="KW-1015">Disulfide bond</keyword>
<name>A0AAV8WH45_9CUCU</name>
<feature type="chain" id="PRO_5043731694" description="SMB domain-containing protein" evidence="3">
    <location>
        <begin position="23"/>
        <end position="458"/>
    </location>
</feature>
<organism evidence="5 6">
    <name type="scientific">Exocentrus adspersus</name>
    <dbReference type="NCBI Taxonomy" id="1586481"/>
    <lineage>
        <taxon>Eukaryota</taxon>
        <taxon>Metazoa</taxon>
        <taxon>Ecdysozoa</taxon>
        <taxon>Arthropoda</taxon>
        <taxon>Hexapoda</taxon>
        <taxon>Insecta</taxon>
        <taxon>Pterygota</taxon>
        <taxon>Neoptera</taxon>
        <taxon>Endopterygota</taxon>
        <taxon>Coleoptera</taxon>
        <taxon>Polyphaga</taxon>
        <taxon>Cucujiformia</taxon>
        <taxon>Chrysomeloidea</taxon>
        <taxon>Cerambycidae</taxon>
        <taxon>Lamiinae</taxon>
        <taxon>Acanthocinini</taxon>
        <taxon>Exocentrus</taxon>
    </lineage>
</organism>
<evidence type="ECO:0000256" key="3">
    <source>
        <dbReference type="SAM" id="SignalP"/>
    </source>
</evidence>
<accession>A0AAV8WH45</accession>
<dbReference type="GO" id="GO:0006508">
    <property type="term" value="P:proteolysis"/>
    <property type="evidence" value="ECO:0007669"/>
    <property type="project" value="InterPro"/>
</dbReference>
<dbReference type="SUPFAM" id="SSF54001">
    <property type="entry name" value="Cysteine proteinases"/>
    <property type="match status" value="1"/>
</dbReference>
<dbReference type="InterPro" id="IPR001212">
    <property type="entry name" value="Somatomedin_B_dom"/>
</dbReference>
<comment type="similarity">
    <text evidence="1">Belongs to the peptidase C1 family.</text>
</comment>
<dbReference type="CDD" id="cd02620">
    <property type="entry name" value="Peptidase_C1A_CathepsinB"/>
    <property type="match status" value="1"/>
</dbReference>
<comment type="caution">
    <text evidence="5">The sequence shown here is derived from an EMBL/GenBank/DDBJ whole genome shotgun (WGS) entry which is preliminary data.</text>
</comment>
<dbReference type="PANTHER" id="PTHR12411">
    <property type="entry name" value="CYSTEINE PROTEASE FAMILY C1-RELATED"/>
    <property type="match status" value="1"/>
</dbReference>
<dbReference type="Pfam" id="PF00112">
    <property type="entry name" value="Peptidase_C1"/>
    <property type="match status" value="1"/>
</dbReference>
<dbReference type="PROSITE" id="PS50958">
    <property type="entry name" value="SMB_2"/>
    <property type="match status" value="1"/>
</dbReference>
<evidence type="ECO:0000313" key="6">
    <source>
        <dbReference type="Proteomes" id="UP001159042"/>
    </source>
</evidence>
<evidence type="ECO:0000313" key="5">
    <source>
        <dbReference type="EMBL" id="KAJ8925455.1"/>
    </source>
</evidence>
<dbReference type="Proteomes" id="UP001159042">
    <property type="component" value="Unassembled WGS sequence"/>
</dbReference>
<evidence type="ECO:0000256" key="2">
    <source>
        <dbReference type="ARBA" id="ARBA00023157"/>
    </source>
</evidence>
<dbReference type="AlphaFoldDB" id="A0AAV8WH45"/>
<feature type="domain" description="SMB" evidence="4">
    <location>
        <begin position="38"/>
        <end position="85"/>
    </location>
</feature>
<keyword evidence="6" id="KW-1185">Reference proteome</keyword>
<dbReference type="InterPro" id="IPR025660">
    <property type="entry name" value="Pept_his_AS"/>
</dbReference>
<gene>
    <name evidence="5" type="ORF">NQ315_009289</name>
</gene>
<dbReference type="GO" id="GO:0008234">
    <property type="term" value="F:cysteine-type peptidase activity"/>
    <property type="evidence" value="ECO:0007669"/>
    <property type="project" value="InterPro"/>
</dbReference>
<dbReference type="InterPro" id="IPR000668">
    <property type="entry name" value="Peptidase_C1A_C"/>
</dbReference>
<proteinExistence type="inferred from homology"/>
<dbReference type="EMBL" id="JANEYG010000001">
    <property type="protein sequence ID" value="KAJ8925455.1"/>
    <property type="molecule type" value="Genomic_DNA"/>
</dbReference>
<protein>
    <recommendedName>
        <fullName evidence="4">SMB domain-containing protein</fullName>
    </recommendedName>
</protein>
<sequence length="458" mass="52395">MGWDRSLYSCIAFISVFIFASSAPFDDFSDLRGPYCENRGRCCNGRQDTCAIPILGTLCYCDDFCNNTRVDDCCPDYWSFCRGIYVPIPTRIPTTSRAPEIEEMKSCTYNGVNYFQKARIKVNCNECLCGGELNSNWTCETNKCLIDGNIIKTINEESPYGWTATNYSEFYGRTLADGIGLRLGTLPPQRFVLRMNPVRRIYDPNALPRFFDSEEKWPGLVSDIQDQGWCASSWAISTAAVASDRYAIVSKGYEKVQLSAQNLLSCNTKGQQNCEGGHLDRAWSFVRYNGLVDEDCFPYAAKFEKCLVKRKGRLLDAGCQPPPYKERKNRYTVTPAYRLGNETDIMYEITRSGPVQATMKVYHDFFMYRGGIYRHTDLSMNELQGYHSVRIIGWGEEYTFNGVQKYWKVANSWGPNWGENGYFRIVRGVDECEIESFVLAVWPHVDRKIFLTNANEII</sequence>
<reference evidence="5 6" key="1">
    <citation type="journal article" date="2023" name="Insect Mol. Biol.">
        <title>Genome sequencing provides insights into the evolution of gene families encoding plant cell wall-degrading enzymes in longhorned beetles.</title>
        <authorList>
            <person name="Shin N.R."/>
            <person name="Okamura Y."/>
            <person name="Kirsch R."/>
            <person name="Pauchet Y."/>
        </authorList>
    </citation>
    <scope>NUCLEOTIDE SEQUENCE [LARGE SCALE GENOMIC DNA]</scope>
    <source>
        <strain evidence="5">EAD_L_NR</strain>
    </source>
</reference>
<evidence type="ECO:0000256" key="1">
    <source>
        <dbReference type="ARBA" id="ARBA00008455"/>
    </source>
</evidence>